<dbReference type="EMBL" id="JAGTXO010000009">
    <property type="protein sequence ID" value="KAG8465760.1"/>
    <property type="molecule type" value="Genomic_DNA"/>
</dbReference>
<evidence type="ECO:0000256" key="2">
    <source>
        <dbReference type="SAM" id="Phobius"/>
    </source>
</evidence>
<organism evidence="3 4">
    <name type="scientific">Diacronema lutheri</name>
    <name type="common">Unicellular marine alga</name>
    <name type="synonym">Monochrysis lutheri</name>
    <dbReference type="NCBI Taxonomy" id="2081491"/>
    <lineage>
        <taxon>Eukaryota</taxon>
        <taxon>Haptista</taxon>
        <taxon>Haptophyta</taxon>
        <taxon>Pavlovophyceae</taxon>
        <taxon>Pavlovales</taxon>
        <taxon>Pavlovaceae</taxon>
        <taxon>Diacronema</taxon>
    </lineage>
</organism>
<proteinExistence type="predicted"/>
<sequence length="129" mass="14280">MRREAAAAVIGSVALALLIAAFAALWRAYRWWRTAKTKRQTNLKILEDIEMEFATEDDDELLYGSGLQNNSSVDDDWACINTHADSTSSTSATSARQLRPTPASARSHARVNGKDKGVQLHDDDNEEDD</sequence>
<keyword evidence="4" id="KW-1185">Reference proteome</keyword>
<dbReference type="AlphaFoldDB" id="A0A8J5XUP4"/>
<evidence type="ECO:0000313" key="4">
    <source>
        <dbReference type="Proteomes" id="UP000751190"/>
    </source>
</evidence>
<comment type="caution">
    <text evidence="3">The sequence shown here is derived from an EMBL/GenBank/DDBJ whole genome shotgun (WGS) entry which is preliminary data.</text>
</comment>
<gene>
    <name evidence="3" type="ORF">KFE25_005330</name>
</gene>
<keyword evidence="2" id="KW-0472">Membrane</keyword>
<name>A0A8J5XUP4_DIALT</name>
<keyword evidence="2" id="KW-1133">Transmembrane helix</keyword>
<dbReference type="Proteomes" id="UP000751190">
    <property type="component" value="Unassembled WGS sequence"/>
</dbReference>
<feature type="compositionally biased region" description="Basic and acidic residues" evidence="1">
    <location>
        <begin position="112"/>
        <end position="122"/>
    </location>
</feature>
<evidence type="ECO:0000313" key="3">
    <source>
        <dbReference type="EMBL" id="KAG8465760.1"/>
    </source>
</evidence>
<feature type="region of interest" description="Disordered" evidence="1">
    <location>
        <begin position="84"/>
        <end position="129"/>
    </location>
</feature>
<evidence type="ECO:0000256" key="1">
    <source>
        <dbReference type="SAM" id="MobiDB-lite"/>
    </source>
</evidence>
<accession>A0A8J5XUP4</accession>
<keyword evidence="2" id="KW-0812">Transmembrane</keyword>
<protein>
    <submittedName>
        <fullName evidence="3">Uncharacterized protein</fullName>
    </submittedName>
</protein>
<feature type="compositionally biased region" description="Low complexity" evidence="1">
    <location>
        <begin position="84"/>
        <end position="95"/>
    </location>
</feature>
<feature type="transmembrane region" description="Helical" evidence="2">
    <location>
        <begin position="6"/>
        <end position="29"/>
    </location>
</feature>
<reference evidence="3" key="1">
    <citation type="submission" date="2021-05" db="EMBL/GenBank/DDBJ databases">
        <title>The genome of the haptophyte Pavlova lutheri (Diacronema luteri, Pavlovales) - a model for lipid biosynthesis in eukaryotic algae.</title>
        <authorList>
            <person name="Hulatt C.J."/>
            <person name="Posewitz M.C."/>
        </authorList>
    </citation>
    <scope>NUCLEOTIDE SEQUENCE</scope>
    <source>
        <strain evidence="3">NIVA-4/92</strain>
    </source>
</reference>
<dbReference type="OrthoDB" id="10617668at2759"/>